<sequence>MTQPELTPLAPVTTLPQPGVMGRALGGLFFVLALVIFGVGLYNASHSAGVVGTHGTLTVERCWVEQGSRNSSDHTVCGGTFRSDDGKVVDDQASIRAKVKPGGKVSVQRAGGWYVKVGFGETTRWIAMFFLGWLVAAFGMAFAATGMFPRSGMQVALITRAVSGTRVGMVRKWFVRGGLAGAGVCLLLTLLAWL</sequence>
<organism evidence="2 3">
    <name type="scientific">Streptomyces cynarae</name>
    <dbReference type="NCBI Taxonomy" id="2981134"/>
    <lineage>
        <taxon>Bacteria</taxon>
        <taxon>Bacillati</taxon>
        <taxon>Actinomycetota</taxon>
        <taxon>Actinomycetes</taxon>
        <taxon>Kitasatosporales</taxon>
        <taxon>Streptomycetaceae</taxon>
        <taxon>Streptomyces</taxon>
    </lineage>
</organism>
<dbReference type="Proteomes" id="UP001061298">
    <property type="component" value="Chromosome"/>
</dbReference>
<name>A0ABY6E6R3_9ACTN</name>
<feature type="transmembrane region" description="Helical" evidence="1">
    <location>
        <begin position="173"/>
        <end position="193"/>
    </location>
</feature>
<reference evidence="2" key="1">
    <citation type="submission" date="2022-10" db="EMBL/GenBank/DDBJ databases">
        <authorList>
            <person name="Mo P."/>
        </authorList>
    </citation>
    <scope>NUCLEOTIDE SEQUENCE</scope>
    <source>
        <strain evidence="2">HUAS 13-4</strain>
    </source>
</reference>
<dbReference type="RefSeq" id="WP_263232370.1">
    <property type="nucleotide sequence ID" value="NZ_CP106793.1"/>
</dbReference>
<feature type="transmembrane region" description="Helical" evidence="1">
    <location>
        <begin position="20"/>
        <end position="42"/>
    </location>
</feature>
<proteinExistence type="predicted"/>
<accession>A0ABY6E6R3</accession>
<gene>
    <name evidence="2" type="ORF">N8I84_28950</name>
</gene>
<feature type="transmembrane region" description="Helical" evidence="1">
    <location>
        <begin position="125"/>
        <end position="148"/>
    </location>
</feature>
<evidence type="ECO:0000313" key="2">
    <source>
        <dbReference type="EMBL" id="UXY22274.1"/>
    </source>
</evidence>
<evidence type="ECO:0000313" key="3">
    <source>
        <dbReference type="Proteomes" id="UP001061298"/>
    </source>
</evidence>
<keyword evidence="1" id="KW-0812">Transmembrane</keyword>
<evidence type="ECO:0000256" key="1">
    <source>
        <dbReference type="SAM" id="Phobius"/>
    </source>
</evidence>
<keyword evidence="1" id="KW-1133">Transmembrane helix</keyword>
<keyword evidence="1" id="KW-0472">Membrane</keyword>
<protein>
    <submittedName>
        <fullName evidence="2">Uncharacterized protein</fullName>
    </submittedName>
</protein>
<keyword evidence="3" id="KW-1185">Reference proteome</keyword>
<dbReference type="EMBL" id="CP106793">
    <property type="protein sequence ID" value="UXY22274.1"/>
    <property type="molecule type" value="Genomic_DNA"/>
</dbReference>